<keyword evidence="1" id="KW-0472">Membrane</keyword>
<organism evidence="2 3">
    <name type="scientific">Leyella lascolaii</name>
    <dbReference type="NCBI Taxonomy" id="1776379"/>
    <lineage>
        <taxon>Bacteria</taxon>
        <taxon>Pseudomonadati</taxon>
        <taxon>Bacteroidota</taxon>
        <taxon>Bacteroidia</taxon>
        <taxon>Bacteroidales</taxon>
        <taxon>Prevotellaceae</taxon>
        <taxon>Leyella</taxon>
    </lineage>
</organism>
<feature type="transmembrane region" description="Helical" evidence="1">
    <location>
        <begin position="67"/>
        <end position="84"/>
    </location>
</feature>
<reference evidence="2" key="2">
    <citation type="submission" date="2023-08" db="EMBL/GenBank/DDBJ databases">
        <title>Identification and characterization of horizontal gene transfer across gut microbiota members of farm animals based on homology search.</title>
        <authorList>
            <person name="Schwarzerova J."/>
            <person name="Nykrynova M."/>
            <person name="Jureckova K."/>
            <person name="Cejkova D."/>
            <person name="Rychlik I."/>
        </authorList>
    </citation>
    <scope>NUCLEOTIDE SEQUENCE</scope>
    <source>
        <strain evidence="2">ET15</strain>
    </source>
</reference>
<sequence>MKQLSRTQNIIFLVGGVLMVVGAGCFAFMWQQKVMCWIYLAGAVMFATMQMMQTYEGNNITVRRLKKIMTTADIFFVLSGILMVDNAYRFMQQVFTNYVAYFQYVFNKWVLLLLVAAVLEIYTMHRISAELSKE</sequence>
<evidence type="ECO:0000313" key="2">
    <source>
        <dbReference type="EMBL" id="MDN0024660.1"/>
    </source>
</evidence>
<reference evidence="2" key="1">
    <citation type="submission" date="2023-06" db="EMBL/GenBank/DDBJ databases">
        <authorList>
            <person name="Zeman M."/>
            <person name="Kubasova T."/>
            <person name="Jahodarova E."/>
            <person name="Nykrynova M."/>
            <person name="Rychlik I."/>
        </authorList>
    </citation>
    <scope>NUCLEOTIDE SEQUENCE</scope>
    <source>
        <strain evidence="2">ET15</strain>
    </source>
</reference>
<accession>A0AAW7JHD2</accession>
<feature type="transmembrane region" description="Helical" evidence="1">
    <location>
        <begin position="12"/>
        <end position="31"/>
    </location>
</feature>
<gene>
    <name evidence="2" type="ORF">QVN84_03855</name>
</gene>
<dbReference type="AlphaFoldDB" id="A0AAW7JHD2"/>
<name>A0AAW7JHD2_9BACT</name>
<proteinExistence type="predicted"/>
<evidence type="ECO:0000256" key="1">
    <source>
        <dbReference type="SAM" id="Phobius"/>
    </source>
</evidence>
<feature type="transmembrane region" description="Helical" evidence="1">
    <location>
        <begin position="37"/>
        <end position="55"/>
    </location>
</feature>
<dbReference type="EMBL" id="JAUEIF010000002">
    <property type="protein sequence ID" value="MDN0024660.1"/>
    <property type="molecule type" value="Genomic_DNA"/>
</dbReference>
<dbReference type="Proteomes" id="UP001168478">
    <property type="component" value="Unassembled WGS sequence"/>
</dbReference>
<dbReference type="RefSeq" id="WP_289836499.1">
    <property type="nucleotide sequence ID" value="NZ_JAUEIF010000002.1"/>
</dbReference>
<evidence type="ECO:0000313" key="3">
    <source>
        <dbReference type="Proteomes" id="UP001168478"/>
    </source>
</evidence>
<keyword evidence="1" id="KW-1133">Transmembrane helix</keyword>
<dbReference type="PROSITE" id="PS51257">
    <property type="entry name" value="PROKAR_LIPOPROTEIN"/>
    <property type="match status" value="1"/>
</dbReference>
<feature type="transmembrane region" description="Helical" evidence="1">
    <location>
        <begin position="104"/>
        <end position="123"/>
    </location>
</feature>
<keyword evidence="1" id="KW-0812">Transmembrane</keyword>
<comment type="caution">
    <text evidence="2">The sequence shown here is derived from an EMBL/GenBank/DDBJ whole genome shotgun (WGS) entry which is preliminary data.</text>
</comment>
<protein>
    <submittedName>
        <fullName evidence="2">Uncharacterized protein</fullName>
    </submittedName>
</protein>